<reference evidence="1" key="1">
    <citation type="submission" date="2019-11" db="EMBL/GenBank/DDBJ databases">
        <authorList>
            <person name="Feng L."/>
        </authorList>
    </citation>
    <scope>NUCLEOTIDE SEQUENCE</scope>
    <source>
        <strain evidence="1">CnexileLFYP112</strain>
    </source>
</reference>
<dbReference type="EMBL" id="CACRTG010000034">
    <property type="protein sequence ID" value="VYT32763.1"/>
    <property type="molecule type" value="Genomic_DNA"/>
</dbReference>
<gene>
    <name evidence="1" type="ORF">CNLFYP112_00525</name>
</gene>
<name>A0A6N2VSV6_9FIRM</name>
<evidence type="ECO:0000313" key="1">
    <source>
        <dbReference type="EMBL" id="VYT32763.1"/>
    </source>
</evidence>
<dbReference type="AlphaFoldDB" id="A0A6N2VSV6"/>
<sequence length="123" mass="14528">MKKKFTTIKIPEALKSVIYRILEETGEPLFWFENNSIKDFILAQEEIEKKWEVGKRSKEYIIRASMLPLYLADEVSALLEEYSELKGTTKSNVVISALEKECKKRAVQMKIEINLKYRRKDEH</sequence>
<accession>A0A6N2VSV6</accession>
<protein>
    <submittedName>
        <fullName evidence="1">Uncharacterized protein</fullName>
    </submittedName>
</protein>
<proteinExistence type="predicted"/>
<organism evidence="1">
    <name type="scientific">[Clostridium] nexile</name>
    <dbReference type="NCBI Taxonomy" id="29361"/>
    <lineage>
        <taxon>Bacteria</taxon>
        <taxon>Bacillati</taxon>
        <taxon>Bacillota</taxon>
        <taxon>Clostridia</taxon>
        <taxon>Lachnospirales</taxon>
        <taxon>Lachnospiraceae</taxon>
        <taxon>Tyzzerella</taxon>
    </lineage>
</organism>